<feature type="region of interest" description="Disordered" evidence="1">
    <location>
        <begin position="6716"/>
        <end position="6760"/>
    </location>
</feature>
<reference evidence="2 3" key="1">
    <citation type="submission" date="2020-04" db="EMBL/GenBank/DDBJ databases">
        <title>Marinobacter oceani sp. nov., isolated from marine solar saltern.</title>
        <authorList>
            <person name="Chen X.-Y."/>
        </authorList>
    </citation>
    <scope>NUCLEOTIDE SEQUENCE [LARGE SCALE GENOMIC DNA]</scope>
    <source>
        <strain evidence="2 3">W62</strain>
    </source>
</reference>
<gene>
    <name evidence="2" type="ORF">HIU99_15540</name>
</gene>
<accession>A0A7Y0REY8</accession>
<dbReference type="InterPro" id="IPR053786">
    <property type="entry name" value="LEPRxLL_CS"/>
</dbReference>
<organism evidence="2 3">
    <name type="scientific">Marinobacter orientalis</name>
    <dbReference type="NCBI Taxonomy" id="1928859"/>
    <lineage>
        <taxon>Bacteria</taxon>
        <taxon>Pseudomonadati</taxon>
        <taxon>Pseudomonadota</taxon>
        <taxon>Gammaproteobacteria</taxon>
        <taxon>Pseudomonadales</taxon>
        <taxon>Marinobacteraceae</taxon>
        <taxon>Marinobacter</taxon>
    </lineage>
</organism>
<dbReference type="InterPro" id="IPR047881">
    <property type="entry name" value="LktA_repeat"/>
</dbReference>
<feature type="compositionally biased region" description="Acidic residues" evidence="1">
    <location>
        <begin position="2963"/>
        <end position="2975"/>
    </location>
</feature>
<feature type="compositionally biased region" description="Polar residues" evidence="1">
    <location>
        <begin position="1"/>
        <end position="21"/>
    </location>
</feature>
<dbReference type="Proteomes" id="UP000567186">
    <property type="component" value="Unassembled WGS sequence"/>
</dbReference>
<sequence length="6851" mass="700899">MKAPNRNNTKSGSVRNGSLDKTLSRTRRSQLWSAAFDKPISPFTTPKKELLFEALEPRLLLNADLPGVDILLNLNDSRDHDVLVRMVSEVNAASNENHLPTNRLQIIDLSNNNALLGSADVDTLSAVTLNLGDGDDRVLVDALSFGDQVIPEINVDGGGGSDELQLRTLSATVWDITGEGSGVASGPASLNFDGLELLTGSSDNEDTFILHESGSLAGHVDGGDGGFDVLELKGNFSTVTSTVFDASSGVIDLDGKLITYTGLEPITLGADSSVTSLVLNTGDSDDAVILEQGAADGTFKLSSAKGAFETHIFSNNVQTIVLGLGSGADSFTSTLSSEDRFQGDIFIDQTVDLTLGDVTGIDGSFTVNTVSGLHKADGTDLGWEGSASLDYDGSSVTLDDSVNIDITGDLSITVNASPVLNPSSLQEFINAPIVRGILNVGDNANINANSVTMATVTNGEQQMHLGIDTAALIQIVLDDAKVANAGTWSQLDFVDNNDGTGSITRTGGSWLADGFAVGQDIGIENAINADNQVYQILDVSAEVVTVALVNGATMMTATELASVNSTMTVSGYSFVRHNGSEQISFAVDDDGNYLIARSVPVANAEAGMTGTLNLTHSDSASDTITRSSGSWLSDGFKVGQAITVRNAGVQNGNFTIAAITDTTLTLASGDKVTDGLVNNAIVKGQTLGSYIDEGFAVGDEFIVEGSEFNNGTYTIAEVYDRSLVLTSGQRLLAESIDLSAADAPDLVIQKLKADLALEEVPLVLMGPDGQVLDGSNGPLSFTQQELQDAYSNNAAAGDEILNFLETTPVLSDIFSAFTSFGVKVWVSDLTGEVILGQGSAITAAGDVSITSEVDAAVEAATPSIMLGVSVVNSVVSSAVEIQSGATISADGAVTVDASTSNVMESSMSVTTGTIQNPAQNVVSGALDGATSDELDPTGFSAFIAPTVAGAYLGPVGYIRVPGPAIAVSLGMADTDSSVTIAEGSAITASNIDVASANQYSYSVEAASTIFQPDANMGIGAAIAVSITNTDSVTTVAGELSAGSSADGDINISAESTVTYDEVEQADGTFERDYTGTNSVSSSTWVRDVPAGGGPRGVDGFSNTIADIQNDLRDATAFGDISNENPGQFELAAAISVLVSDNNAEVILSSSEDIDGKGGIVAGGNLNIHTAAVDKIFAGASGTAESGGELAVAGGVSFARYDNSATTTIVAGADLLAGGSMDIASHAEIPSNISLDETFYGNYQAAADQFEIDKAAANDGDYTEEEKAELLAEAQVKFNESIAAAAVETAEFMYNFASTYRLGLGGAEGGLLSTYVNSAAGGTYNSTDTREEQVFKKDGTTPVFTSTGRDKTRTVSNETQAGDYAISGNVNILEIHNSGQVNVGEDVKAIANEIVNVVSSAEMDTINMTGLASIRDILYSWRERAAGGDDGGAIVSGTKGGIGASVGIRVLETVARNSVAAGATLVSNLDAVNVDAQTRQMHININEMGSDGGEVGISGSVSVDVINTNTETLVDESAVIYAATDITLNATSDYLQVNAGIAGTETESGVAVGAALSVEVSESSTLARITDLDGNVVTPAETTIQAGGDINVTAKAEEAVITVSLAGALQKDPASTSSDSSSPAWDYEWGDTLTQVTDSNATASDRAGAVTSQDQGTQVGAAGAANVAISTATVGAGIGAGAAVIAEGKTRVDADFDRDSIMVEGGGLLDLTADGSDLAIAGAVGVVVFNRDIDALVNGATIIAGDLDVKADHDDLIVVISAGGAGAARADTAVGVSANIVVTDSNVDARIADSDVDLTNSALINANSNVLLVNVAGAIGLTLGGDTGVGAAIGVSHASGDVIAAIDRSQVTAGGSVIVHALHQHQVVSIVASAGLAGDGTGGAGQLTLHLQTGETQARIDGGATVSALNNLALIAQSQVSMVTVTGGLAVGEDSGVGISLASTNIYDRLVKAFIGNGATITADSQGSAQTVGDASIDGVAVRAVADDDIINIVAGVAVAGTRFAVQGSVLVDTNDTSIHAGIGSNNGTAGSYTTVTAGNSGNIVVYAAYDFTGINAVGGVSASFGKLALGASVDVSVHKRDVTAEVGHYSRLNADGSVLVDASLDATHVYVIFNAGVSRGSAGSGAVSVPVYNDTVKALLGNHSRVDADEDVAVTAAHHFDHIMVDVAVAAALADFAGGVSLGVVVQNDTVRALVGNNATVSAGDTVLVSAESEALIANAAGGIAVGGKAGAGASALLLVRNDDVLADIGASAALTGLAIGNGFVRQSPNGSGTHRGVSVIADSKEKIVGVAIQGSGGGTAGIAGAVPVTVITETTVARVQDGAALESGLDLQIRAEDNTELYNVAGNIAGGGTAAIGASIDIASVNKTTRVSLGDSTITNLNAQGVSADALGNIRIEAFAKEQIVSIAVGIAGAGTAAVGLNGGVYVLGLDTHATIGANAEVTADGSVVVDALQDTEIDMIAASLAGAGTAAIVGSFDIPIVDKSVTATVLDGANINAKAKLDAINTHTGGVSAEQSGQGSSFINTSSGSVATPTDAIDGSLNLSMPGTDQSKDGMFDATDYQADTANVTGVSITATSLDDLQSITGGIALAGNASVAVVADVDVANITTHATVGDGVSINHDTGNDAGANQSVNIAAGSALDHMGVLAAVAVSGGAGVSVVADVKAITTDTRAMVGDADIYARDDISIIAEAEEDLQSLVLSIAGGYVAVSPAVTVISLQATTTAELAAGGMLNADNNVLVHATDNTNIDMLDGGVAGGFAAVSPGVGIMVVEKTTTASIGQNTQVDARAQGNSTDGVQGLSVYATSSEDLDQVAFGAAGGVVAVGGSAAVIEVDSDTVAGVGSGAAINQKGYQAGTGPGDKQNVTIVAHNDISVDVVSGGMGIGLVGAGVGVGVLTVSNDTSAYLNGTINANDNVAVLALSDQDVKGVIFGGAGGAGALAAAVGVFDIGGDKSDTSYEYSDGDGQDQSDSADGDTVTTESKVMIDDGIAGLVGELTSPQAATGDENLDQTNQQTTDITASASETYAGNKVGSITLTDDIPAGTSAIIGSNSSVTTGNGDITVTARQNADFKAVVGGAAVGGVAASGGVGVATLDNDVTARINSGSLISSGGDISVNGILIQDAEFTGFAGAGAIGVALSATVVSLTDTSDVIAELGGTIVSARDVSVTATSEIGLFAETIQISLAAFGAAGGAVTIVNADGATTAGILDEASLGDYSNPSAVENIRVHAAGSLEIGDLNIGSGDNNAMATGGSGGAVAASVGYSSGTDKRDTIAYIGTDVDIIAANTIDVLAESSSQLDVVTKGGSGGLFAAGLMFSNAVISDSTTRAEVRNANRTSRLAATDVSVAVKGDKLANAQTLAVAFGGMSISGTSGTTRVTADVEATIGKGVLIEALQDIAVQTESDIEGDAFVESVSGGVVSGGFSKGDVEVTPTTTTTISADALLLAGGQVEIYTQSGQAEAPASAEISNDSLVNDGEFKINRRDANTFELIGYQIDPVTQERVPELDEDGNPTGAFVRVYGDVNGDFETADGTVVDTNAVELVYEILNLRTGDVVQLKDQGGSEGQYFNRDLPVIRVDRESIRLGATFNGTDLDKDKNLIRFETEHNLETGDIVSVSEPDALYFDGSSVVYSNDIKTRYAFGNNSEGIISNSFYLPEHGLQTGDAFIYNGGSLPLPGLIEGQTYYVITNSTYLPNHIQVASTQQDALNGEAIDLVRWGEAGSLTTSPVEVALNEDTILFGENSLYIADHGMTSGDVINLQAAQIGGYKYYSDAANPDNRADHYVIVTSKDTVQLALTLDAALAGDALELQPTSGPKILLEGGEQVELFKMVANVGNELSDDGVPANSFLYEGHSFVTGDALTMNGSGFVGDTITLQGINQSGRWATYYAVVDGDYLQIARTLDDANNGIVIDFTLATLETGSYIPQSHFELADVHYGDQPSADGTPANSLTIVEHGFNTGDEVGLNPGGVPVQGLGEGTFFVIVNDENTVQLAASLADALNGNEVDLVPIDGVVPSLNASGVLEYQIGQQSITPLVDDGLSGEYRVIKLDDFRVKLLDTDVEAVDRTFLSENSFYYQNNGFNTQLLAFFSSGQFQAGDFITYYEPGLLENIRVGDLGVEAALDPSGEKRYGQSDTSQAIFVEDHGYQGGETVWLTVFRYQGVYTVNVVDENLLTLTNNSTGEVFDAIDARETFEGVLDPLDEFTSIRLLPDGATQAKSIVGHDALRHGQGYYIVDADPGDPYLNLSTTPNGEPLTVTGSNEVSYGVEFAIDGNDLNRAWGDLELAIDVSGLASFDIDLMGPGGVDLNEVLNDVGDSVSSVTVRNTAGGAANVGTSDGFLNLDVTLDTDIEGALIADGSIRVDSNNKTFGKIDNQLVSIGVLGGVTSTFSEATYTEHQAITISGDAILDAGYTMVAKSETAPNVTTLSHSRGGAAISGTSAQAQTTVTIYNDIVIEGNASLSADGRRVTDFDNNPLPGMSIEAITGGLASNEGWASSGGLVAGSSVNDANLRNTSFTANTRVTVQGNAQINAYELLIDASNKHIDLDSTAYMTLGGLFAGGNARAQISANLTSEVLLGGSVVITGRDGVRIQALNYGNTFDTNLEMYIIALGGGAGWSETSLTTTSNVKAGEGVTIYGGDLLEVRAEDFGNIIGDNGWRGAWIGPVYTNDSPNHSTLVDMNADVHIDARDTNFGLEVDESGNIVSMNGVSVEGYDVGDQITGAFFIEAISGKPAQLGDIWITARGDGTDRVTGADGTFFYNTSSSDLTLINNSEFTMITQGIDISSGNVINKGEFDSDVSITADNSRELTFNIAFEAEGSDIEILSKGAVVITGNIENRKGRTAITSLDSSILAFSLFGKPVIRSQDLSLSAEQGSLVNLGIKLFDDGRGNVFTIDAADDVSLDLQSFVVGGSVSGAYTTVVPEINVAGDVSVNLRSAQIVAEQIISGGSIVVHAFDDSGAPISGESGSYSEHYLNGAVTKAVPVSVSGGGLGGYVASTLGLADITADNIMVEGLAEDGVDVSLNISTDIIGDGGISIKTDGSIFASEASGDMRIELIESTEADIFLFNFDGSIVDARSDSETDLIADRIQIISIGSLGEAGNALEVDERIQLSAIAFSDIYITKNQGDLRLNTVTSVLGDVTLTTLNGSILDASYDESFIRGNTSGTADTDISANSINLTANNGSLGTADYQLEVNGTIHAQADSDIALININDDMVVSSAISDQGNIILSALSPVTDSGDKSLSFKLLENGNIEAAGSIDIVVDDDIHAAKNSKIEAGTLLTINGDADFGVASFSTSIQGKTLAVIRATEEYQQFKSEYPEATESIRARTITDKETGEEIVLFYTITLTGTVAAIEDASGSNMLFEGYIASGDGAFIHGGSDQDSIHFNGATLAGEVTAFGYGSDDLLIVTRLNAMQDPVGSQVDGSIIGRDVLNLVGGEGVDDVDIYTHGSGDVSNEYVINIDSDALDSVAIHGADDSDDIFLMRETLGVASYPGGFNMVSVINGTLEEATTSGGPESVQRINVSTNVDQLWVSGRSGEDYFAVDSFTDTELLLAGGEGPDTYVFGQFFGSKRDQNAQVAALDQFGTSTRTIGISTVEVSPSSDKPAIILDGFDATTGSFEDKVVVSDPANLPLGAANAKAAIQPAVLMPGELNDITLKDLPGGGDVLLDDSAILVVTDTATTDVASIDVPYTAGSNDLASFTFDTDTGAIKLFGLDSQASITWSLLNGELIANDGNADILKLTIASAPIAANTSGSVTVSATLMGAFAHESIVNVDTLVITGINLVATDSQANQTMSSIRVVVADAYPDVDLVGGAVSGTANEVLSGTWAAEAGADGLGAYSVSFEGNRYNLDDAIAIVREGQQIGTLTVKSDGTWVVAAGNALNDFYVNRNFDVQFGLTLTDGDQDSDSDNVSVWLTGSKIPDIPVQGEDAVLNVSDTLTSDVSSVDLTYTAGIGDIVSVTFGSDLSAIEINGLDDAASIGWSVVNGLLVGNNGSEDVISLEITADRIAGLNSGTVTLTATLMGALAHEDDVNVDTLAITGIELVATDEFGLQARNSVTVNVADAFPALSIQGSNASGSTNDFLSGTWVPDAGADGVGAYGVAIDGNSYGLDEAVTIEREGRLLGTMTISADGTWSLNIADKLWHLGGDVSYDIEFGITLIDSDGDQAVSNARVTVDVPAYVPATGEDATLNVTDTLTVDVDTDMPSFTAGTLDLTQFVFGDDFAAITFDGLDDAAAMNWSLQNGALVGNDGMTDVIRLEINAPLIVAGETAQITVTATLMGALAHEDNVNVDQLTISGVQLIAIDEAGFELQQTLTLGVSDSLPAITSSALESVVVQGEFIQGVWNVDAGADGLSQLKLLVDGAAQDFDQAIEIYRDNRVVGLLTVSSAGSWSLQALPDLWTADGSAALYDFATQISVTDGDQDIATTRLDLAIEVPAVVFVTISPGEVVVREDAIVDAQSIDLAVATGTFELSTITFSADTSGIEISGLDNEASLNWRVASDGRLIGNDGTADVIALSLDYDTVIPAESEGSVTLTATLLDAMSHEDVINVDSLTISNIDLVLIDGWGFAVVQSVSVSVIDDNPEVGLSNNNDIGNYRGAQVHSGTWQMDMGADDDGTVSVWVNGAEYAVGETIAVMYGEGDSLDYAGDLTVNSDGTWTFVGQKKTYIDYATVLDVSFGVKVVDGDGDSVMAETTFELVRILGRANNGVGNGLDPQPPGNPPENDTEEAVPGDPGNKGGADYDDGSLSGEGVVSLKPTEDDSFDSRFIASSVGLEYNYNESIILVTASAATPMAGSTSSNDELWLMDDATGQLENVKDRKHAPSAVVSVARMSHMGEDWNVV</sequence>
<dbReference type="NCBIfam" id="NF012206">
    <property type="entry name" value="LktA_tand_53"/>
    <property type="match status" value="10"/>
</dbReference>
<dbReference type="EMBL" id="JABCKY010000007">
    <property type="protein sequence ID" value="NMT64999.1"/>
    <property type="molecule type" value="Genomic_DNA"/>
</dbReference>
<proteinExistence type="predicted"/>
<feature type="region of interest" description="Disordered" evidence="1">
    <location>
        <begin position="2959"/>
        <end position="2980"/>
    </location>
</feature>
<feature type="region of interest" description="Disordered" evidence="1">
    <location>
        <begin position="1"/>
        <end position="22"/>
    </location>
</feature>
<protein>
    <submittedName>
        <fullName evidence="2">LEPR-XLL domain-containing protein</fullName>
    </submittedName>
</protein>
<dbReference type="RefSeq" id="WP_135956238.1">
    <property type="nucleotide sequence ID" value="NZ_JABCKY010000007.1"/>
</dbReference>
<dbReference type="OrthoDB" id="5710936at2"/>
<dbReference type="NCBIfam" id="NF012209">
    <property type="entry name" value="LEPR-8K"/>
    <property type="match status" value="1"/>
</dbReference>
<evidence type="ECO:0000313" key="2">
    <source>
        <dbReference type="EMBL" id="NMT64999.1"/>
    </source>
</evidence>
<comment type="caution">
    <text evidence="2">The sequence shown here is derived from an EMBL/GenBank/DDBJ whole genome shotgun (WGS) entry which is preliminary data.</text>
</comment>
<name>A0A7Y0REY8_9GAMM</name>
<evidence type="ECO:0000313" key="3">
    <source>
        <dbReference type="Proteomes" id="UP000567186"/>
    </source>
</evidence>
<keyword evidence="3" id="KW-1185">Reference proteome</keyword>
<evidence type="ECO:0000256" key="1">
    <source>
        <dbReference type="SAM" id="MobiDB-lite"/>
    </source>
</evidence>